<reference evidence="2" key="1">
    <citation type="journal article" date="2020" name="Cell">
        <title>Large-Scale Comparative Analyses of Tick Genomes Elucidate Their Genetic Diversity and Vector Capacities.</title>
        <authorList>
            <consortium name="Tick Genome and Microbiome Consortium (TIGMIC)"/>
            <person name="Jia N."/>
            <person name="Wang J."/>
            <person name="Shi W."/>
            <person name="Du L."/>
            <person name="Sun Y."/>
            <person name="Zhan W."/>
            <person name="Jiang J.F."/>
            <person name="Wang Q."/>
            <person name="Zhang B."/>
            <person name="Ji P."/>
            <person name="Bell-Sakyi L."/>
            <person name="Cui X.M."/>
            <person name="Yuan T.T."/>
            <person name="Jiang B.G."/>
            <person name="Yang W.F."/>
            <person name="Lam T.T."/>
            <person name="Chang Q.C."/>
            <person name="Ding S.J."/>
            <person name="Wang X.J."/>
            <person name="Zhu J.G."/>
            <person name="Ruan X.D."/>
            <person name="Zhao L."/>
            <person name="Wei J.T."/>
            <person name="Ye R.Z."/>
            <person name="Que T.C."/>
            <person name="Du C.H."/>
            <person name="Zhou Y.H."/>
            <person name="Cheng J.X."/>
            <person name="Dai P.F."/>
            <person name="Guo W.B."/>
            <person name="Han X.H."/>
            <person name="Huang E.J."/>
            <person name="Li L.F."/>
            <person name="Wei W."/>
            <person name="Gao Y.C."/>
            <person name="Liu J.Z."/>
            <person name="Shao H.Z."/>
            <person name="Wang X."/>
            <person name="Wang C.C."/>
            <person name="Yang T.C."/>
            <person name="Huo Q.B."/>
            <person name="Li W."/>
            <person name="Chen H.Y."/>
            <person name="Chen S.E."/>
            <person name="Zhou L.G."/>
            <person name="Ni X.B."/>
            <person name="Tian J.H."/>
            <person name="Sheng Y."/>
            <person name="Liu T."/>
            <person name="Pan Y.S."/>
            <person name="Xia L.Y."/>
            <person name="Li J."/>
            <person name="Zhao F."/>
            <person name="Cao W.C."/>
        </authorList>
    </citation>
    <scope>NUCLEOTIDE SEQUENCE</scope>
    <source>
        <strain evidence="2">Rsan-2018</strain>
    </source>
</reference>
<evidence type="ECO:0000256" key="1">
    <source>
        <dbReference type="SAM" id="MobiDB-lite"/>
    </source>
</evidence>
<reference evidence="2" key="2">
    <citation type="submission" date="2021-09" db="EMBL/GenBank/DDBJ databases">
        <authorList>
            <person name="Jia N."/>
            <person name="Wang J."/>
            <person name="Shi W."/>
            <person name="Du L."/>
            <person name="Sun Y."/>
            <person name="Zhan W."/>
            <person name="Jiang J."/>
            <person name="Wang Q."/>
            <person name="Zhang B."/>
            <person name="Ji P."/>
            <person name="Sakyi L.B."/>
            <person name="Cui X."/>
            <person name="Yuan T."/>
            <person name="Jiang B."/>
            <person name="Yang W."/>
            <person name="Lam T.T.-Y."/>
            <person name="Chang Q."/>
            <person name="Ding S."/>
            <person name="Wang X."/>
            <person name="Zhu J."/>
            <person name="Ruan X."/>
            <person name="Zhao L."/>
            <person name="Wei J."/>
            <person name="Que T."/>
            <person name="Du C."/>
            <person name="Cheng J."/>
            <person name="Dai P."/>
            <person name="Han X."/>
            <person name="Huang E."/>
            <person name="Gao Y."/>
            <person name="Liu J."/>
            <person name="Shao H."/>
            <person name="Ye R."/>
            <person name="Li L."/>
            <person name="Wei W."/>
            <person name="Wang X."/>
            <person name="Wang C."/>
            <person name="Huo Q."/>
            <person name="Li W."/>
            <person name="Guo W."/>
            <person name="Chen H."/>
            <person name="Chen S."/>
            <person name="Zhou L."/>
            <person name="Zhou L."/>
            <person name="Ni X."/>
            <person name="Tian J."/>
            <person name="Zhou Y."/>
            <person name="Sheng Y."/>
            <person name="Liu T."/>
            <person name="Pan Y."/>
            <person name="Xia L."/>
            <person name="Li J."/>
            <person name="Zhao F."/>
            <person name="Cao W."/>
        </authorList>
    </citation>
    <scope>NUCLEOTIDE SEQUENCE</scope>
    <source>
        <strain evidence="2">Rsan-2018</strain>
        <tissue evidence="2">Larvae</tissue>
    </source>
</reference>
<evidence type="ECO:0000313" key="2">
    <source>
        <dbReference type="EMBL" id="KAH7936425.1"/>
    </source>
</evidence>
<name>A0A9D4PCX4_RHISA</name>
<gene>
    <name evidence="2" type="ORF">HPB52_023410</name>
</gene>
<proteinExistence type="predicted"/>
<organism evidence="2 3">
    <name type="scientific">Rhipicephalus sanguineus</name>
    <name type="common">Brown dog tick</name>
    <name type="synonym">Ixodes sanguineus</name>
    <dbReference type="NCBI Taxonomy" id="34632"/>
    <lineage>
        <taxon>Eukaryota</taxon>
        <taxon>Metazoa</taxon>
        <taxon>Ecdysozoa</taxon>
        <taxon>Arthropoda</taxon>
        <taxon>Chelicerata</taxon>
        <taxon>Arachnida</taxon>
        <taxon>Acari</taxon>
        <taxon>Parasitiformes</taxon>
        <taxon>Ixodida</taxon>
        <taxon>Ixodoidea</taxon>
        <taxon>Ixodidae</taxon>
        <taxon>Rhipicephalinae</taxon>
        <taxon>Rhipicephalus</taxon>
        <taxon>Rhipicephalus</taxon>
    </lineage>
</organism>
<protein>
    <submittedName>
        <fullName evidence="2">Uncharacterized protein</fullName>
    </submittedName>
</protein>
<sequence length="140" mass="15773">MQQQARLTSFNESVLEQVDSNGDIVKSWCRRGLKSFEAKCVLCDLLEAEDEERRKRKASADNSSVADKKAKLQEEKQCLEGRLESSRAMLQRAQGLIKGVLANKNMEDIECGQVLLAEANDSLTENMTRLADINQKLQQL</sequence>
<evidence type="ECO:0000313" key="3">
    <source>
        <dbReference type="Proteomes" id="UP000821837"/>
    </source>
</evidence>
<dbReference type="EMBL" id="JABSTV010001255">
    <property type="protein sequence ID" value="KAH7936425.1"/>
    <property type="molecule type" value="Genomic_DNA"/>
</dbReference>
<accession>A0A9D4PCX4</accession>
<feature type="region of interest" description="Disordered" evidence="1">
    <location>
        <begin position="51"/>
        <end position="73"/>
    </location>
</feature>
<dbReference type="Proteomes" id="UP000821837">
    <property type="component" value="Unassembled WGS sequence"/>
</dbReference>
<comment type="caution">
    <text evidence="2">The sequence shown here is derived from an EMBL/GenBank/DDBJ whole genome shotgun (WGS) entry which is preliminary data.</text>
</comment>
<dbReference type="AlphaFoldDB" id="A0A9D4PCX4"/>
<keyword evidence="3" id="KW-1185">Reference proteome</keyword>